<dbReference type="EMBL" id="JACEFO010001776">
    <property type="protein sequence ID" value="KAF8704034.1"/>
    <property type="molecule type" value="Genomic_DNA"/>
</dbReference>
<dbReference type="AlphaFoldDB" id="A0A835C0N2"/>
<keyword evidence="1" id="KW-1133">Transmembrane helix</keyword>
<sequence length="116" mass="13422">MESVKMRPATKREYKRMELGEEGEEVDEAEWLHRAEAARQRRRRGQRYAFSCALFASLNGILLGYGQSMLRSSHLLLYMLSLLLLQFAILFLVCFSLGTTGTDGVQFLHCWGWTDR</sequence>
<feature type="transmembrane region" description="Helical" evidence="1">
    <location>
        <begin position="48"/>
        <end position="65"/>
    </location>
</feature>
<keyword evidence="1" id="KW-0812">Transmembrane</keyword>
<evidence type="ECO:0000313" key="3">
    <source>
        <dbReference type="Proteomes" id="UP000636709"/>
    </source>
</evidence>
<comment type="caution">
    <text evidence="2">The sequence shown here is derived from an EMBL/GenBank/DDBJ whole genome shotgun (WGS) entry which is preliminary data.</text>
</comment>
<organism evidence="2 3">
    <name type="scientific">Digitaria exilis</name>
    <dbReference type="NCBI Taxonomy" id="1010633"/>
    <lineage>
        <taxon>Eukaryota</taxon>
        <taxon>Viridiplantae</taxon>
        <taxon>Streptophyta</taxon>
        <taxon>Embryophyta</taxon>
        <taxon>Tracheophyta</taxon>
        <taxon>Spermatophyta</taxon>
        <taxon>Magnoliopsida</taxon>
        <taxon>Liliopsida</taxon>
        <taxon>Poales</taxon>
        <taxon>Poaceae</taxon>
        <taxon>PACMAD clade</taxon>
        <taxon>Panicoideae</taxon>
        <taxon>Panicodae</taxon>
        <taxon>Paniceae</taxon>
        <taxon>Anthephorinae</taxon>
        <taxon>Digitaria</taxon>
    </lineage>
</organism>
<gene>
    <name evidence="2" type="ORF">HU200_031519</name>
</gene>
<keyword evidence="1" id="KW-0472">Membrane</keyword>
<evidence type="ECO:0000256" key="1">
    <source>
        <dbReference type="SAM" id="Phobius"/>
    </source>
</evidence>
<accession>A0A835C0N2</accession>
<feature type="transmembrane region" description="Helical" evidence="1">
    <location>
        <begin position="77"/>
        <end position="98"/>
    </location>
</feature>
<keyword evidence="3" id="KW-1185">Reference proteome</keyword>
<proteinExistence type="predicted"/>
<protein>
    <submittedName>
        <fullName evidence="2">Uncharacterized protein</fullName>
    </submittedName>
</protein>
<reference evidence="2" key="1">
    <citation type="submission" date="2020-07" db="EMBL/GenBank/DDBJ databases">
        <title>Genome sequence and genetic diversity analysis of an under-domesticated orphan crop, white fonio (Digitaria exilis).</title>
        <authorList>
            <person name="Bennetzen J.L."/>
            <person name="Chen S."/>
            <person name="Ma X."/>
            <person name="Wang X."/>
            <person name="Yssel A.E.J."/>
            <person name="Chaluvadi S.R."/>
            <person name="Johnson M."/>
            <person name="Gangashetty P."/>
            <person name="Hamidou F."/>
            <person name="Sanogo M.D."/>
            <person name="Zwaenepoel A."/>
            <person name="Wallace J."/>
            <person name="Van De Peer Y."/>
            <person name="Van Deynze A."/>
        </authorList>
    </citation>
    <scope>NUCLEOTIDE SEQUENCE</scope>
    <source>
        <tissue evidence="2">Leaves</tissue>
    </source>
</reference>
<evidence type="ECO:0000313" key="2">
    <source>
        <dbReference type="EMBL" id="KAF8704034.1"/>
    </source>
</evidence>
<name>A0A835C0N2_9POAL</name>
<dbReference type="Proteomes" id="UP000636709">
    <property type="component" value="Unassembled WGS sequence"/>
</dbReference>